<evidence type="ECO:0000256" key="15">
    <source>
        <dbReference type="ARBA" id="ARBA00043143"/>
    </source>
</evidence>
<evidence type="ECO:0000256" key="12">
    <source>
        <dbReference type="ARBA" id="ARBA00042372"/>
    </source>
</evidence>
<gene>
    <name evidence="17" type="ORF">RS694_15460</name>
</gene>
<dbReference type="Pfam" id="PF00849">
    <property type="entry name" value="PseudoU_synth_2"/>
    <property type="match status" value="1"/>
</dbReference>
<feature type="domain" description="Pseudouridine synthase RsuA/RluA-like" evidence="16">
    <location>
        <begin position="22"/>
        <end position="172"/>
    </location>
</feature>
<reference evidence="17 18" key="1">
    <citation type="submission" date="2017-01" db="EMBL/GenBank/DDBJ databases">
        <authorList>
            <person name="Mah S.A."/>
            <person name="Swanson W.J."/>
            <person name="Moy G.W."/>
            <person name="Vacquier V.D."/>
        </authorList>
    </citation>
    <scope>NUCLEOTIDE SEQUENCE [LARGE SCALE GENOMIC DNA]</scope>
    <source>
        <strain evidence="17 18">DSM 22694</strain>
    </source>
</reference>
<comment type="similarity">
    <text evidence="1">Belongs to the pseudouridine synthase RluA family.</text>
</comment>
<evidence type="ECO:0000256" key="4">
    <source>
        <dbReference type="ARBA" id="ARBA00023235"/>
    </source>
</evidence>
<dbReference type="Gene3D" id="3.30.2350.10">
    <property type="entry name" value="Pseudouridine synthase"/>
    <property type="match status" value="1"/>
</dbReference>
<dbReference type="AlphaFoldDB" id="A0A1P8KCX6"/>
<dbReference type="CDD" id="cd02869">
    <property type="entry name" value="PseudoU_synth_RluA_like"/>
    <property type="match status" value="1"/>
</dbReference>
<evidence type="ECO:0000313" key="18">
    <source>
        <dbReference type="Proteomes" id="UP000186110"/>
    </source>
</evidence>
<evidence type="ECO:0000256" key="10">
    <source>
        <dbReference type="ARBA" id="ARBA00039988"/>
    </source>
</evidence>
<organism evidence="17 18">
    <name type="scientific">Rhodoferax saidenbachensis</name>
    <dbReference type="NCBI Taxonomy" id="1484693"/>
    <lineage>
        <taxon>Bacteria</taxon>
        <taxon>Pseudomonadati</taxon>
        <taxon>Pseudomonadota</taxon>
        <taxon>Betaproteobacteria</taxon>
        <taxon>Burkholderiales</taxon>
        <taxon>Comamonadaceae</taxon>
        <taxon>Rhodoferax</taxon>
    </lineage>
</organism>
<evidence type="ECO:0000256" key="14">
    <source>
        <dbReference type="ARBA" id="ARBA00042883"/>
    </source>
</evidence>
<evidence type="ECO:0000256" key="11">
    <source>
        <dbReference type="ARBA" id="ARBA00041266"/>
    </source>
</evidence>
<dbReference type="PROSITE" id="PS01129">
    <property type="entry name" value="PSI_RLU"/>
    <property type="match status" value="1"/>
</dbReference>
<dbReference type="EC" id="5.4.99.28" evidence="8"/>
<dbReference type="KEGG" id="rsb:RS694_15460"/>
<evidence type="ECO:0000313" key="17">
    <source>
        <dbReference type="EMBL" id="APW43796.1"/>
    </source>
</evidence>
<keyword evidence="2" id="KW-0698">rRNA processing</keyword>
<keyword evidence="4" id="KW-0413">Isomerase</keyword>
<evidence type="ECO:0000256" key="2">
    <source>
        <dbReference type="ARBA" id="ARBA00022552"/>
    </source>
</evidence>
<dbReference type="SUPFAM" id="SSF55120">
    <property type="entry name" value="Pseudouridine synthase"/>
    <property type="match status" value="1"/>
</dbReference>
<dbReference type="GO" id="GO:0003723">
    <property type="term" value="F:RNA binding"/>
    <property type="evidence" value="ECO:0007669"/>
    <property type="project" value="InterPro"/>
</dbReference>
<dbReference type="GO" id="GO:0000455">
    <property type="term" value="P:enzyme-directed rRNA pseudouridine synthesis"/>
    <property type="evidence" value="ECO:0007669"/>
    <property type="project" value="TreeGrafter"/>
</dbReference>
<dbReference type="EMBL" id="CP019239">
    <property type="protein sequence ID" value="APW43796.1"/>
    <property type="molecule type" value="Genomic_DNA"/>
</dbReference>
<dbReference type="GO" id="GO:0160151">
    <property type="term" value="F:tRNA pseudouridine(32) synthase activity"/>
    <property type="evidence" value="ECO:0007669"/>
    <property type="project" value="UniProtKB-EC"/>
</dbReference>
<dbReference type="EC" id="5.4.99.29" evidence="9"/>
<dbReference type="PANTHER" id="PTHR21600">
    <property type="entry name" value="MITOCHONDRIAL RNA PSEUDOURIDINE SYNTHASE"/>
    <property type="match status" value="1"/>
</dbReference>
<dbReference type="eggNOG" id="COG0564">
    <property type="taxonomic scope" value="Bacteria"/>
</dbReference>
<accession>A0A1P8KCX6</accession>
<keyword evidence="3" id="KW-0819">tRNA processing</keyword>
<dbReference type="InterPro" id="IPR006224">
    <property type="entry name" value="PsdUridine_synth_RluA-like_CS"/>
</dbReference>
<evidence type="ECO:0000256" key="8">
    <source>
        <dbReference type="ARBA" id="ARBA00038944"/>
    </source>
</evidence>
<evidence type="ECO:0000256" key="5">
    <source>
        <dbReference type="ARBA" id="ARBA00036184"/>
    </source>
</evidence>
<dbReference type="GO" id="GO:0008033">
    <property type="term" value="P:tRNA processing"/>
    <property type="evidence" value="ECO:0007669"/>
    <property type="project" value="UniProtKB-KW"/>
</dbReference>
<dbReference type="Proteomes" id="UP000186110">
    <property type="component" value="Chromosome"/>
</dbReference>
<evidence type="ECO:0000256" key="6">
    <source>
        <dbReference type="ARBA" id="ARBA00036916"/>
    </source>
</evidence>
<dbReference type="PANTHER" id="PTHR21600:SF91">
    <property type="entry name" value="DUAL-SPECIFICITY RNA PSEUDOURIDINE SYNTHASE RLUA"/>
    <property type="match status" value="1"/>
</dbReference>
<evidence type="ECO:0000256" key="9">
    <source>
        <dbReference type="ARBA" id="ARBA00038945"/>
    </source>
</evidence>
<evidence type="ECO:0000256" key="3">
    <source>
        <dbReference type="ARBA" id="ARBA00022694"/>
    </source>
</evidence>
<evidence type="ECO:0000256" key="7">
    <source>
        <dbReference type="ARBA" id="ARBA00037305"/>
    </source>
</evidence>
<name>A0A1P8KCX6_9BURK</name>
<dbReference type="InterPro" id="IPR050188">
    <property type="entry name" value="RluA_PseudoU_synthase"/>
</dbReference>
<comment type="catalytic activity">
    <reaction evidence="5">
        <text>uridine(32) in tRNA = pseudouridine(32) in tRNA</text>
        <dbReference type="Rhea" id="RHEA:42544"/>
        <dbReference type="Rhea" id="RHEA-COMP:10107"/>
        <dbReference type="Rhea" id="RHEA-COMP:10108"/>
        <dbReference type="ChEBI" id="CHEBI:65314"/>
        <dbReference type="ChEBI" id="CHEBI:65315"/>
        <dbReference type="EC" id="5.4.99.28"/>
    </reaction>
</comment>
<dbReference type="STRING" id="1484693.RS694_15460"/>
<dbReference type="InterPro" id="IPR020103">
    <property type="entry name" value="PsdUridine_synth_cat_dom_sf"/>
</dbReference>
<comment type="function">
    <text evidence="7">Dual specificity enzyme that catalyzes the synthesis of pseudouridine from uracil-746 in 23S ribosomal RNA and from uracil-32 in the anticodon stem and loop of transfer RNAs.</text>
</comment>
<keyword evidence="18" id="KW-1185">Reference proteome</keyword>
<dbReference type="RefSeq" id="WP_076069805.1">
    <property type="nucleotide sequence ID" value="NZ_CP019239.1"/>
</dbReference>
<comment type="catalytic activity">
    <reaction evidence="6">
        <text>uridine(746) in 23S rRNA = pseudouridine(746) in 23S rRNA</text>
        <dbReference type="Rhea" id="RHEA:42548"/>
        <dbReference type="Rhea" id="RHEA-COMP:10109"/>
        <dbReference type="Rhea" id="RHEA-COMP:10110"/>
        <dbReference type="ChEBI" id="CHEBI:65314"/>
        <dbReference type="ChEBI" id="CHEBI:65315"/>
        <dbReference type="EC" id="5.4.99.29"/>
    </reaction>
</comment>
<evidence type="ECO:0000259" key="16">
    <source>
        <dbReference type="Pfam" id="PF00849"/>
    </source>
</evidence>
<sequence length="221" mass="24190">MTPPEPLAPVPGLQIVYLDDAVIVLDKPSGLLSVPGRGADKQDCLSARVQAVYPDALVVHRLDMATSGLIVMARGPAAQRSLNRAFAEREVHKRYEAVVHAQLTTPLDTWQVIDLPIRVDWPNRPLRIIDALGQASVTRLRTLSVDTHNNTSRVELEPVTGRSHQLRVHLQAISHPILGDALYAPAEVVAKAPRLLLHACTLALTHPESGQWMEWTSAAGF</sequence>
<protein>
    <recommendedName>
        <fullName evidence="10">Dual-specificity RNA pseudouridine synthase RluA</fullName>
        <ecNumber evidence="8">5.4.99.28</ecNumber>
        <ecNumber evidence="9">5.4.99.29</ecNumber>
    </recommendedName>
    <alternativeName>
        <fullName evidence="11">23S rRNA pseudouridine(746) synthase</fullName>
    </alternativeName>
    <alternativeName>
        <fullName evidence="14">Ribosomal large subunit pseudouridine synthase A</fullName>
    </alternativeName>
    <alternativeName>
        <fullName evidence="13">rRNA pseudouridylate synthase A</fullName>
    </alternativeName>
    <alternativeName>
        <fullName evidence="15">rRNA-uridine isomerase A</fullName>
    </alternativeName>
    <alternativeName>
        <fullName evidence="12">tRNA pseudouridine(32) synthase</fullName>
    </alternativeName>
</protein>
<dbReference type="GO" id="GO:0160142">
    <property type="term" value="F:23S rRNA pseudouridine(746) synthase activity"/>
    <property type="evidence" value="ECO:0007669"/>
    <property type="project" value="UniProtKB-EC"/>
</dbReference>
<evidence type="ECO:0000256" key="13">
    <source>
        <dbReference type="ARBA" id="ARBA00042844"/>
    </source>
</evidence>
<evidence type="ECO:0000256" key="1">
    <source>
        <dbReference type="ARBA" id="ARBA00010876"/>
    </source>
</evidence>
<proteinExistence type="inferred from homology"/>
<dbReference type="InterPro" id="IPR006145">
    <property type="entry name" value="PsdUridine_synth_RsuA/RluA"/>
</dbReference>